<evidence type="ECO:0000259" key="2">
    <source>
        <dbReference type="PROSITE" id="PS51792"/>
    </source>
</evidence>
<feature type="compositionally biased region" description="Acidic residues" evidence="1">
    <location>
        <begin position="124"/>
        <end position="142"/>
    </location>
</feature>
<name>A0A6N2BUT4_SOLCI</name>
<reference evidence="3" key="1">
    <citation type="submission" date="2019-05" db="EMBL/GenBank/DDBJ databases">
        <title>The de novo reference genome and transcriptome assemblies of the wild tomato species Solanum chilense.</title>
        <authorList>
            <person name="Stam R."/>
            <person name="Nosenko T."/>
            <person name="Hoerger A.C."/>
            <person name="Stephan W."/>
            <person name="Seidel M.A."/>
            <person name="Kuhn J.M.M."/>
            <person name="Haberer G."/>
            <person name="Tellier A."/>
        </authorList>
    </citation>
    <scope>NUCLEOTIDE SEQUENCE</scope>
    <source>
        <tissue evidence="3">Mature leaves</tissue>
    </source>
</reference>
<protein>
    <recommendedName>
        <fullName evidence="2">Yippee domain-containing protein</fullName>
    </recommendedName>
</protein>
<feature type="region of interest" description="Disordered" evidence="1">
    <location>
        <begin position="106"/>
        <end position="161"/>
    </location>
</feature>
<organism evidence="3">
    <name type="scientific">Solanum chilense</name>
    <name type="common">Tomato</name>
    <name type="synonym">Lycopersicon chilense</name>
    <dbReference type="NCBI Taxonomy" id="4083"/>
    <lineage>
        <taxon>Eukaryota</taxon>
        <taxon>Viridiplantae</taxon>
        <taxon>Streptophyta</taxon>
        <taxon>Embryophyta</taxon>
        <taxon>Tracheophyta</taxon>
        <taxon>Spermatophyta</taxon>
        <taxon>Magnoliopsida</taxon>
        <taxon>eudicotyledons</taxon>
        <taxon>Gunneridae</taxon>
        <taxon>Pentapetalae</taxon>
        <taxon>asterids</taxon>
        <taxon>lamiids</taxon>
        <taxon>Solanales</taxon>
        <taxon>Solanaceae</taxon>
        <taxon>Solanoideae</taxon>
        <taxon>Solaneae</taxon>
        <taxon>Solanum</taxon>
        <taxon>Solanum subgen. Lycopersicon</taxon>
    </lineage>
</organism>
<gene>
    <name evidence="3" type="ORF">EJD97_005716</name>
</gene>
<dbReference type="PROSITE" id="PS51792">
    <property type="entry name" value="YIPPEE"/>
    <property type="match status" value="1"/>
</dbReference>
<feature type="domain" description="Yippee" evidence="2">
    <location>
        <begin position="5"/>
        <end position="102"/>
    </location>
</feature>
<evidence type="ECO:0000256" key="1">
    <source>
        <dbReference type="SAM" id="MobiDB-lite"/>
    </source>
</evidence>
<comment type="caution">
    <text evidence="3">The sequence shown here is derived from an EMBL/GenBank/DDBJ whole genome shotgun (WGS) entry which is preliminary data.</text>
</comment>
<dbReference type="AlphaFoldDB" id="A0A6N2BUT4"/>
<dbReference type="InterPro" id="IPR034751">
    <property type="entry name" value="Yippee"/>
</dbReference>
<accession>A0A6N2BUT4</accession>
<sequence length="161" mass="18160">MPRSSDYCHCRCGTRVAFLKDYISTNDELNFENKGIFTDMFNVEVPENDESYHQVVDGKTLVDTFCCNCRNRLGRKFIAVPQGCRFEQGQFLVILNKLSYTNGHDLDPYEEDLDQDGGANIDNQDGDANDDNQDEDANEENAADNQLLVPNNGHIGRNGNI</sequence>
<evidence type="ECO:0000313" key="3">
    <source>
        <dbReference type="EMBL" id="TMW97350.1"/>
    </source>
</evidence>
<proteinExistence type="predicted"/>
<dbReference type="EMBL" id="RXGB01001835">
    <property type="protein sequence ID" value="TMW97350.1"/>
    <property type="molecule type" value="Genomic_DNA"/>
</dbReference>